<comment type="caution">
    <text evidence="3">The sequence shown here is derived from an EMBL/GenBank/DDBJ whole genome shotgun (WGS) entry which is preliminary data.</text>
</comment>
<name>A0ABM9TK48_9GAMM</name>
<feature type="region of interest" description="Disordered" evidence="1">
    <location>
        <begin position="147"/>
        <end position="169"/>
    </location>
</feature>
<evidence type="ECO:0000256" key="1">
    <source>
        <dbReference type="SAM" id="MobiDB-lite"/>
    </source>
</evidence>
<reference evidence="3 4" key="1">
    <citation type="submission" date="2015-03" db="EMBL/GenBank/DDBJ databases">
        <authorList>
            <consortium name="Pathogen Informatics"/>
            <person name="Murphy D."/>
        </authorList>
    </citation>
    <scope>NUCLEOTIDE SEQUENCE [LARGE SCALE GENOMIC DNA]</scope>
    <source>
        <strain evidence="3 4">WP-931201</strain>
    </source>
</reference>
<dbReference type="EMBL" id="CVMG01000044">
    <property type="protein sequence ID" value="CRG52293.1"/>
    <property type="molecule type" value="Genomic_DNA"/>
</dbReference>
<evidence type="ECO:0000313" key="3">
    <source>
        <dbReference type="EMBL" id="CRG52293.1"/>
    </source>
</evidence>
<dbReference type="InterPro" id="IPR055903">
    <property type="entry name" value="DUF7480"/>
</dbReference>
<feature type="domain" description="DUF7480" evidence="2">
    <location>
        <begin position="34"/>
        <end position="116"/>
    </location>
</feature>
<proteinExistence type="predicted"/>
<evidence type="ECO:0000259" key="2">
    <source>
        <dbReference type="Pfam" id="PF24295"/>
    </source>
</evidence>
<dbReference type="RefSeq" id="WP_069188142.1">
    <property type="nucleotide sequence ID" value="NZ_CBLG010000088.1"/>
</dbReference>
<keyword evidence="4" id="KW-1185">Reference proteome</keyword>
<dbReference type="NCBIfam" id="NF045617">
    <property type="entry name" value="mostly_LP"/>
    <property type="match status" value="1"/>
</dbReference>
<protein>
    <recommendedName>
        <fullName evidence="2">DUF7480 domain-containing protein</fullName>
    </recommendedName>
</protein>
<accession>A0ABM9TK48</accession>
<evidence type="ECO:0000313" key="4">
    <source>
        <dbReference type="Proteomes" id="UP000047420"/>
    </source>
</evidence>
<dbReference type="Proteomes" id="UP000047420">
    <property type="component" value="Unassembled WGS sequence"/>
</dbReference>
<dbReference type="Pfam" id="PF24295">
    <property type="entry name" value="DUF7480"/>
    <property type="match status" value="1"/>
</dbReference>
<dbReference type="InterPro" id="IPR054657">
    <property type="entry name" value="T6SS_periplasmic_put"/>
</dbReference>
<dbReference type="PROSITE" id="PS51257">
    <property type="entry name" value="PROKAR_LIPOPROTEIN"/>
    <property type="match status" value="1"/>
</dbReference>
<gene>
    <name evidence="3" type="ORF">ERS008478_03962</name>
</gene>
<organism evidence="3 4">
    <name type="scientific">Yersinia wautersii</name>
    <dbReference type="NCBI Taxonomy" id="1341643"/>
    <lineage>
        <taxon>Bacteria</taxon>
        <taxon>Pseudomonadati</taxon>
        <taxon>Pseudomonadota</taxon>
        <taxon>Gammaproteobacteria</taxon>
        <taxon>Enterobacterales</taxon>
        <taxon>Yersiniaceae</taxon>
        <taxon>Yersinia</taxon>
    </lineage>
</organism>
<sequence length="169" mass="18783">MVSITRQHYLSFFLFLFCLTTLTGCPGDRWRFDEEATVSTVGDNICFSVPDAEGYQPVNIAINPRGTPPDKEKIIFRPALQVEQGLLCLPPSFYLFPDKGQFIISYVLHSGRHENTPRRMVSGIEISGKCVVNIPLTDREIARPWGEEDGRVANPGAGCKDTVPSVPLN</sequence>